<dbReference type="EMBL" id="JBGOOT010000001">
    <property type="protein sequence ID" value="MEZ8193871.1"/>
    <property type="molecule type" value="Genomic_DNA"/>
</dbReference>
<evidence type="ECO:0000313" key="9">
    <source>
        <dbReference type="Proteomes" id="UP001569153"/>
    </source>
</evidence>
<evidence type="ECO:0000256" key="5">
    <source>
        <dbReference type="SAM" id="MobiDB-lite"/>
    </source>
</evidence>
<dbReference type="InterPro" id="IPR006664">
    <property type="entry name" value="OMP_bac"/>
</dbReference>
<proteinExistence type="predicted"/>
<evidence type="ECO:0000256" key="2">
    <source>
        <dbReference type="ARBA" id="ARBA00023136"/>
    </source>
</evidence>
<dbReference type="PRINTS" id="PR01021">
    <property type="entry name" value="OMPADOMAIN"/>
</dbReference>
<evidence type="ECO:0000256" key="6">
    <source>
        <dbReference type="SAM" id="SignalP"/>
    </source>
</evidence>
<dbReference type="InterPro" id="IPR036737">
    <property type="entry name" value="OmpA-like_sf"/>
</dbReference>
<dbReference type="Gene3D" id="3.30.1330.60">
    <property type="entry name" value="OmpA-like domain"/>
    <property type="match status" value="1"/>
</dbReference>
<dbReference type="SUPFAM" id="SSF103088">
    <property type="entry name" value="OmpA-like"/>
    <property type="match status" value="1"/>
</dbReference>
<feature type="domain" description="OmpA-like" evidence="7">
    <location>
        <begin position="98"/>
        <end position="209"/>
    </location>
</feature>
<evidence type="ECO:0000313" key="8">
    <source>
        <dbReference type="EMBL" id="MEZ8193871.1"/>
    </source>
</evidence>
<evidence type="ECO:0000259" key="7">
    <source>
        <dbReference type="PROSITE" id="PS51123"/>
    </source>
</evidence>
<feature type="chain" id="PRO_5045336156" evidence="6">
    <location>
        <begin position="21"/>
        <end position="209"/>
    </location>
</feature>
<evidence type="ECO:0000256" key="4">
    <source>
        <dbReference type="PROSITE-ProRule" id="PRU00473"/>
    </source>
</evidence>
<evidence type="ECO:0000256" key="3">
    <source>
        <dbReference type="ARBA" id="ARBA00023237"/>
    </source>
</evidence>
<comment type="caution">
    <text evidence="8">The sequence shown here is derived from an EMBL/GenBank/DDBJ whole genome shotgun (WGS) entry which is preliminary data.</text>
</comment>
<comment type="subcellular location">
    <subcellularLocation>
        <location evidence="1">Cell outer membrane</location>
    </subcellularLocation>
</comment>
<dbReference type="RefSeq" id="WP_261889156.1">
    <property type="nucleotide sequence ID" value="NZ_AP025472.1"/>
</dbReference>
<gene>
    <name evidence="8" type="ORF">ACED38_03115</name>
</gene>
<dbReference type="CDD" id="cd07185">
    <property type="entry name" value="OmpA_C-like"/>
    <property type="match status" value="1"/>
</dbReference>
<dbReference type="PANTHER" id="PTHR30329">
    <property type="entry name" value="STATOR ELEMENT OF FLAGELLAR MOTOR COMPLEX"/>
    <property type="match status" value="1"/>
</dbReference>
<keyword evidence="2 4" id="KW-0472">Membrane</keyword>
<organism evidence="8 9">
    <name type="scientific">Vibrio cortegadensis</name>
    <dbReference type="NCBI Taxonomy" id="1328770"/>
    <lineage>
        <taxon>Bacteria</taxon>
        <taxon>Pseudomonadati</taxon>
        <taxon>Pseudomonadota</taxon>
        <taxon>Gammaproteobacteria</taxon>
        <taxon>Vibrionales</taxon>
        <taxon>Vibrionaceae</taxon>
        <taxon>Vibrio</taxon>
    </lineage>
</organism>
<dbReference type="Proteomes" id="UP001569153">
    <property type="component" value="Unassembled WGS sequence"/>
</dbReference>
<reference evidence="8 9" key="1">
    <citation type="submission" date="2024-06" db="EMBL/GenBank/DDBJ databases">
        <authorList>
            <person name="Steensen K."/>
            <person name="Seneca J."/>
            <person name="Bartlau N."/>
            <person name="Yu A.X."/>
            <person name="Polz M.F."/>
        </authorList>
    </citation>
    <scope>NUCLEOTIDE SEQUENCE [LARGE SCALE GENOMIC DNA]</scope>
    <source>
        <strain evidence="8 9">FF146</strain>
    </source>
</reference>
<evidence type="ECO:0000256" key="1">
    <source>
        <dbReference type="ARBA" id="ARBA00004442"/>
    </source>
</evidence>
<dbReference type="InterPro" id="IPR050330">
    <property type="entry name" value="Bact_OuterMem_StrucFunc"/>
</dbReference>
<feature type="region of interest" description="Disordered" evidence="5">
    <location>
        <begin position="180"/>
        <end position="209"/>
    </location>
</feature>
<keyword evidence="6" id="KW-0732">Signal</keyword>
<keyword evidence="9" id="KW-1185">Reference proteome</keyword>
<feature type="compositionally biased region" description="Polar residues" evidence="5">
    <location>
        <begin position="180"/>
        <end position="195"/>
    </location>
</feature>
<keyword evidence="3" id="KW-0998">Cell outer membrane</keyword>
<protein>
    <submittedName>
        <fullName evidence="8">OmpA family protein</fullName>
    </submittedName>
</protein>
<dbReference type="Pfam" id="PF00691">
    <property type="entry name" value="OmpA"/>
    <property type="match status" value="1"/>
</dbReference>
<dbReference type="InterPro" id="IPR006665">
    <property type="entry name" value="OmpA-like"/>
</dbReference>
<dbReference type="PROSITE" id="PS51123">
    <property type="entry name" value="OMPA_2"/>
    <property type="match status" value="1"/>
</dbReference>
<feature type="compositionally biased region" description="Basic and acidic residues" evidence="5">
    <location>
        <begin position="196"/>
        <end position="209"/>
    </location>
</feature>
<name>A0ABV4M2C6_9VIBR</name>
<feature type="signal peptide" evidence="6">
    <location>
        <begin position="1"/>
        <end position="20"/>
    </location>
</feature>
<accession>A0ABV4M2C6</accession>
<dbReference type="PANTHER" id="PTHR30329:SF21">
    <property type="entry name" value="LIPOPROTEIN YIAD-RELATED"/>
    <property type="match status" value="1"/>
</dbReference>
<sequence length="209" mass="23234">MIRKLATVCILLSTSTLTHANNIDNQALSYYCGGDKVEYEKNISVGKGTRVILNEGPFYQIEQTGEYDPTLDFINKQVVSSGVSSDCSEFLLANGQFKPINDGGVIARVYFDFNKSTLTDKSKYVLDNIQRMIKNNNQNLNLEGHTDSVGSKAYNFSLGLKRSKAVEEYLVKKGISKNALSTSSKGENEPLVSNDTAKDRDQNRRVEIQ</sequence>